<dbReference type="EMBL" id="JARPOI010000325">
    <property type="protein sequence ID" value="KAJ9128948.1"/>
    <property type="molecule type" value="Genomic_DNA"/>
</dbReference>
<evidence type="ECO:0000313" key="2">
    <source>
        <dbReference type="Proteomes" id="UP001174677"/>
    </source>
</evidence>
<protein>
    <recommendedName>
        <fullName evidence="3">Endonuclease/exonuclease/phosphatase domain-containing protein</fullName>
    </recommendedName>
</protein>
<evidence type="ECO:0000313" key="1">
    <source>
        <dbReference type="EMBL" id="KAJ9128948.1"/>
    </source>
</evidence>
<gene>
    <name evidence="1" type="ORF">P3X46_034298</name>
</gene>
<organism evidence="1 2">
    <name type="scientific">Hevea brasiliensis</name>
    <name type="common">Para rubber tree</name>
    <name type="synonym">Siphonia brasiliensis</name>
    <dbReference type="NCBI Taxonomy" id="3981"/>
    <lineage>
        <taxon>Eukaryota</taxon>
        <taxon>Viridiplantae</taxon>
        <taxon>Streptophyta</taxon>
        <taxon>Embryophyta</taxon>
        <taxon>Tracheophyta</taxon>
        <taxon>Spermatophyta</taxon>
        <taxon>Magnoliopsida</taxon>
        <taxon>eudicotyledons</taxon>
        <taxon>Gunneridae</taxon>
        <taxon>Pentapetalae</taxon>
        <taxon>rosids</taxon>
        <taxon>fabids</taxon>
        <taxon>Malpighiales</taxon>
        <taxon>Euphorbiaceae</taxon>
        <taxon>Crotonoideae</taxon>
        <taxon>Micrandreae</taxon>
        <taxon>Hevea</taxon>
    </lineage>
</organism>
<keyword evidence="2" id="KW-1185">Reference proteome</keyword>
<dbReference type="PANTHER" id="PTHR33710">
    <property type="entry name" value="BNAC02G09200D PROTEIN"/>
    <property type="match status" value="1"/>
</dbReference>
<evidence type="ECO:0008006" key="3">
    <source>
        <dbReference type="Google" id="ProtNLM"/>
    </source>
</evidence>
<accession>A0ABQ9KAI4</accession>
<dbReference type="Proteomes" id="UP001174677">
    <property type="component" value="Unassembled WGS sequence"/>
</dbReference>
<reference evidence="1 2" key="1">
    <citation type="journal article" date="2023" name="Plant Biotechnol. J.">
        <title>Chromosome-level wild Hevea brasiliensis genome provides new tools for genomic-assisted breeding and valuable loci to elevate rubber yield.</title>
        <authorList>
            <person name="Cheng H."/>
            <person name="Song X."/>
            <person name="Hu Y."/>
            <person name="Wu T."/>
            <person name="Yang Q."/>
            <person name="An Z."/>
            <person name="Feng S."/>
            <person name="Deng Z."/>
            <person name="Wu W."/>
            <person name="Zeng X."/>
            <person name="Tu M."/>
            <person name="Wang X."/>
            <person name="Huang H."/>
        </authorList>
    </citation>
    <scope>NUCLEOTIDE SEQUENCE [LARGE SCALE GENOMIC DNA]</scope>
    <source>
        <strain evidence="1">MT/VB/25A 57/8</strain>
    </source>
</reference>
<proteinExistence type="predicted"/>
<sequence length="159" mass="18539">MGYKGYPLTWDNGRLGDEFVEERLDKVVMSLTWQELFPCACLFHCLHSSSDHFSILLDTEGEEVVAMQRSYQFRFESMWTREEACRVIVHSMAGCTKSLIDWSKSSFGNLKHQRRDIIAALERVSASSNEYDMESGRILKAKLAKVSLREEMMWKQRSR</sequence>
<dbReference type="PANTHER" id="PTHR33710:SF62">
    <property type="entry name" value="DUF4283 DOMAIN PROTEIN"/>
    <property type="match status" value="1"/>
</dbReference>
<name>A0ABQ9KAI4_HEVBR</name>
<comment type="caution">
    <text evidence="1">The sequence shown here is derived from an EMBL/GenBank/DDBJ whole genome shotgun (WGS) entry which is preliminary data.</text>
</comment>